<dbReference type="Pfam" id="PF01555">
    <property type="entry name" value="N6_N4_Mtase"/>
    <property type="match status" value="1"/>
</dbReference>
<organism evidence="4">
    <name type="scientific">groundwater metagenome</name>
    <dbReference type="NCBI Taxonomy" id="717931"/>
    <lineage>
        <taxon>unclassified sequences</taxon>
        <taxon>metagenomes</taxon>
        <taxon>ecological metagenomes</taxon>
    </lineage>
</organism>
<dbReference type="Gene3D" id="3.40.50.150">
    <property type="entry name" value="Vaccinia Virus protein VP39"/>
    <property type="match status" value="1"/>
</dbReference>
<name>A0A098EA48_9ZZZZ</name>
<dbReference type="InterPro" id="IPR002941">
    <property type="entry name" value="DNA_methylase_N4/N6"/>
</dbReference>
<dbReference type="GO" id="GO:0008170">
    <property type="term" value="F:N-methyltransferase activity"/>
    <property type="evidence" value="ECO:0007669"/>
    <property type="project" value="InterPro"/>
</dbReference>
<dbReference type="GO" id="GO:0032259">
    <property type="term" value="P:methylation"/>
    <property type="evidence" value="ECO:0007669"/>
    <property type="project" value="UniProtKB-KW"/>
</dbReference>
<sequence length="280" mass="32474">METNHKLIIGNCMDMKEISDGSVHLAVSSPPYFNAPFDYKGLFKTYGQYLGVLRKVAKELYRVLADGRIFFLNIDDMLIDGEKFPIAVDATRILLDAGFRYRDRIIWKKPEGYLRISRRSGVLLQNPYPMYFYPDNLLENIIIFQKGKFDYRSISEEIREKSKIDTKEFQDKKWYMTLWEMNNVMPGSPLENNIAAFPEELPYRAIKLFSYVGETVLDPFAGSGTTMKMARRLGRNSIGIEIKKSLIPIIKEKLGFNGQKTLTDNKDTFEVIQRSKGWIE</sequence>
<dbReference type="AlphaFoldDB" id="A0A098EA48"/>
<accession>A0A098EA48</accession>
<dbReference type="GO" id="GO:0003677">
    <property type="term" value="F:DNA binding"/>
    <property type="evidence" value="ECO:0007669"/>
    <property type="project" value="InterPro"/>
</dbReference>
<keyword evidence="1 4" id="KW-0489">Methyltransferase</keyword>
<evidence type="ECO:0000256" key="1">
    <source>
        <dbReference type="ARBA" id="ARBA00022603"/>
    </source>
</evidence>
<dbReference type="SUPFAM" id="SSF53335">
    <property type="entry name" value="S-adenosyl-L-methionine-dependent methyltransferases"/>
    <property type="match status" value="1"/>
</dbReference>
<gene>
    <name evidence="4" type="ORF">MSIBF_A2250006</name>
</gene>
<protein>
    <submittedName>
        <fullName evidence="4">Putative N-4 cytosine-specific methyltransferase</fullName>
        <ecNumber evidence="4">2.1.1.113</ecNumber>
    </submittedName>
</protein>
<evidence type="ECO:0000256" key="2">
    <source>
        <dbReference type="ARBA" id="ARBA00022679"/>
    </source>
</evidence>
<keyword evidence="2 4" id="KW-0808">Transferase</keyword>
<dbReference type="InterPro" id="IPR001091">
    <property type="entry name" value="RM_Methyltransferase"/>
</dbReference>
<reference evidence="4" key="1">
    <citation type="submission" date="2014-09" db="EMBL/GenBank/DDBJ databases">
        <authorList>
            <person name="Probst J Alexander"/>
        </authorList>
    </citation>
    <scope>NUCLEOTIDE SEQUENCE</scope>
</reference>
<dbReference type="PRINTS" id="PR00508">
    <property type="entry name" value="S21N4MTFRASE"/>
</dbReference>
<dbReference type="GO" id="GO:0015667">
    <property type="term" value="F:site-specific DNA-methyltransferase (cytosine-N4-specific) activity"/>
    <property type="evidence" value="ECO:0007669"/>
    <property type="project" value="UniProtKB-EC"/>
</dbReference>
<dbReference type="InterPro" id="IPR029063">
    <property type="entry name" value="SAM-dependent_MTases_sf"/>
</dbReference>
<dbReference type="EC" id="2.1.1.113" evidence="4"/>
<proteinExistence type="predicted"/>
<evidence type="ECO:0000313" key="4">
    <source>
        <dbReference type="EMBL" id="CEG12404.1"/>
    </source>
</evidence>
<dbReference type="EMBL" id="CCXY01000141">
    <property type="protein sequence ID" value="CEG12404.1"/>
    <property type="molecule type" value="Genomic_DNA"/>
</dbReference>
<evidence type="ECO:0000259" key="3">
    <source>
        <dbReference type="Pfam" id="PF01555"/>
    </source>
</evidence>
<feature type="domain" description="DNA methylase N-4/N-6" evidence="3">
    <location>
        <begin position="23"/>
        <end position="252"/>
    </location>
</feature>